<organism evidence="2">
    <name type="scientific">viral metagenome</name>
    <dbReference type="NCBI Taxonomy" id="1070528"/>
    <lineage>
        <taxon>unclassified sequences</taxon>
        <taxon>metagenomes</taxon>
        <taxon>organismal metagenomes</taxon>
    </lineage>
</organism>
<name>A0A6C0D282_9ZZZZ</name>
<feature type="compositionally biased region" description="Low complexity" evidence="1">
    <location>
        <begin position="105"/>
        <end position="126"/>
    </location>
</feature>
<dbReference type="EMBL" id="MN739523">
    <property type="protein sequence ID" value="QHT10627.1"/>
    <property type="molecule type" value="Genomic_DNA"/>
</dbReference>
<feature type="region of interest" description="Disordered" evidence="1">
    <location>
        <begin position="103"/>
        <end position="133"/>
    </location>
</feature>
<dbReference type="AlphaFoldDB" id="A0A6C0D282"/>
<reference evidence="2" key="1">
    <citation type="journal article" date="2020" name="Nature">
        <title>Giant virus diversity and host interactions through global metagenomics.</title>
        <authorList>
            <person name="Schulz F."/>
            <person name="Roux S."/>
            <person name="Paez-Espino D."/>
            <person name="Jungbluth S."/>
            <person name="Walsh D.A."/>
            <person name="Denef V.J."/>
            <person name="McMahon K.D."/>
            <person name="Konstantinidis K.T."/>
            <person name="Eloe-Fadrosh E.A."/>
            <person name="Kyrpides N.C."/>
            <person name="Woyke T."/>
        </authorList>
    </citation>
    <scope>NUCLEOTIDE SEQUENCE</scope>
    <source>
        <strain evidence="2">GVMAG-M-3300023174-107</strain>
    </source>
</reference>
<evidence type="ECO:0000313" key="2">
    <source>
        <dbReference type="EMBL" id="QHT10627.1"/>
    </source>
</evidence>
<evidence type="ECO:0000256" key="1">
    <source>
        <dbReference type="SAM" id="MobiDB-lite"/>
    </source>
</evidence>
<accession>A0A6C0D282</accession>
<sequence>MSTKPESAKLTLLKSESISLIKQLINKPPVDGGGAGAGAGAGGGAGVGAGAGGLERGMSGPKIGGKGNFDDLIIFLNGAPIDPNIKPKLKKVYEFINDIPETPTGSAPAGSSPAGSAPAGSAPAGSDPVKIDTQIPDSTDVTVKIKSIANKLNDTIQQFRNIYENNGKEIEKVSSFDEKVAKVREIVKNFETFLNVTFDTAGIEAALEKDEFTQLASFKLQAVLIKAAEDKVNTLRGNVPSGQAKAKSLSKKK</sequence>
<protein>
    <submittedName>
        <fullName evidence="2">Uncharacterized protein</fullName>
    </submittedName>
</protein>
<proteinExistence type="predicted"/>